<proteinExistence type="predicted"/>
<accession>A0A0E0JR60</accession>
<dbReference type="Proteomes" id="UP000026962">
    <property type="component" value="Chromosome 1"/>
</dbReference>
<dbReference type="EnsemblPlants" id="OPUNC01G36470.2">
    <property type="protein sequence ID" value="OPUNC01G36470.2"/>
    <property type="gene ID" value="OPUNC01G36470"/>
</dbReference>
<reference evidence="2" key="1">
    <citation type="submission" date="2015-04" db="UniProtKB">
        <authorList>
            <consortium name="EnsemblPlants"/>
        </authorList>
    </citation>
    <scope>IDENTIFICATION</scope>
</reference>
<evidence type="ECO:0000256" key="1">
    <source>
        <dbReference type="SAM" id="MobiDB-lite"/>
    </source>
</evidence>
<evidence type="ECO:0000313" key="2">
    <source>
        <dbReference type="EnsemblPlants" id="OPUNC01G36470.2"/>
    </source>
</evidence>
<protein>
    <submittedName>
        <fullName evidence="2">Uncharacterized protein</fullName>
    </submittedName>
</protein>
<name>A0A0E0JR60_ORYPU</name>
<dbReference type="AlphaFoldDB" id="A0A0E0JR60"/>
<sequence length="274" mass="30450">MERELQWIESSMSSDRPWRVCLREMKVAATDADQNVPDSSGGGKRDKKEPTPPGPIRIFRRRAPGSSDERRDPQPRATATSRFDLPRCWGAIADRPPAPPYLTGGGAPLRHPPHRVHLSIWTLARRRRGRPHVVTATLSRARLLLIRKSDVHVEACNISICYPINHGKHVNYARSSEFANLNICTKARADMTPQKRDGVDDAFTLPAVPNGRANAGKERTTASTGTFLHLARTKVAGAQHKAAVAPVPLYTPPVPRDGHRCHLPGRRRAKRILK</sequence>
<feature type="region of interest" description="Disordered" evidence="1">
    <location>
        <begin position="28"/>
        <end position="80"/>
    </location>
</feature>
<reference evidence="2" key="2">
    <citation type="submission" date="2018-05" db="EMBL/GenBank/DDBJ databases">
        <title>OpunRS2 (Oryza punctata Reference Sequence Version 2).</title>
        <authorList>
            <person name="Zhang J."/>
            <person name="Kudrna D."/>
            <person name="Lee S."/>
            <person name="Talag J."/>
            <person name="Welchert J."/>
            <person name="Wing R.A."/>
        </authorList>
    </citation>
    <scope>NUCLEOTIDE SEQUENCE [LARGE SCALE GENOMIC DNA]</scope>
</reference>
<organism evidence="2">
    <name type="scientific">Oryza punctata</name>
    <name type="common">Red rice</name>
    <dbReference type="NCBI Taxonomy" id="4537"/>
    <lineage>
        <taxon>Eukaryota</taxon>
        <taxon>Viridiplantae</taxon>
        <taxon>Streptophyta</taxon>
        <taxon>Embryophyta</taxon>
        <taxon>Tracheophyta</taxon>
        <taxon>Spermatophyta</taxon>
        <taxon>Magnoliopsida</taxon>
        <taxon>Liliopsida</taxon>
        <taxon>Poales</taxon>
        <taxon>Poaceae</taxon>
        <taxon>BOP clade</taxon>
        <taxon>Oryzoideae</taxon>
        <taxon>Oryzeae</taxon>
        <taxon>Oryzinae</taxon>
        <taxon>Oryza</taxon>
    </lineage>
</organism>
<keyword evidence="3" id="KW-1185">Reference proteome</keyword>
<evidence type="ECO:0000313" key="3">
    <source>
        <dbReference type="Proteomes" id="UP000026962"/>
    </source>
</evidence>
<dbReference type="Gramene" id="OPUNC01G36470.2">
    <property type="protein sequence ID" value="OPUNC01G36470.2"/>
    <property type="gene ID" value="OPUNC01G36470"/>
</dbReference>
<dbReference type="HOGENOM" id="CLU_1017003_0_0_1"/>